<dbReference type="OrthoDB" id="9999371at2759"/>
<gene>
    <name evidence="8" type="ORF">EWB00_001137</name>
</gene>
<dbReference type="InterPro" id="IPR001763">
    <property type="entry name" value="Rhodanese-like_dom"/>
</dbReference>
<dbReference type="Proteomes" id="UP000311919">
    <property type="component" value="Unassembled WGS sequence"/>
</dbReference>
<dbReference type="GO" id="GO:0051301">
    <property type="term" value="P:cell division"/>
    <property type="evidence" value="ECO:0007669"/>
    <property type="project" value="UniProtKB-KW"/>
</dbReference>
<accession>A0A4Z2DH79</accession>
<feature type="domain" description="Rhodanese" evidence="7">
    <location>
        <begin position="130"/>
        <end position="258"/>
    </location>
</feature>
<name>A0A4Z2DH79_SCHJA</name>
<keyword evidence="9" id="KW-1185">Reference proteome</keyword>
<keyword evidence="5" id="KW-0904">Protein phosphatase</keyword>
<dbReference type="GO" id="GO:0005737">
    <property type="term" value="C:cytoplasm"/>
    <property type="evidence" value="ECO:0007669"/>
    <property type="project" value="TreeGrafter"/>
</dbReference>
<evidence type="ECO:0000256" key="6">
    <source>
        <dbReference type="ARBA" id="ARBA00023306"/>
    </source>
</evidence>
<sequence length="311" mass="36628">MDFCEEEIFSTTTTTASVDNKNILQSSTNSYDHWMLNDSLHSPWPTIEVNQLAYLINQMKPVFSKSLYTLSYSTHSISTNCTSSEFLNTNQYQLNMDSNNRLKHVVQNFDDKQKHLNHKKNYNLSKLKVFHKRLVIIDCRYPYEFNAGHICHAINLFDWPQIYEYFFGVKQFMKTTTKVTCKTSTISSNKSMKLIPSNTLYVLHCEFSTKRAPELFLLLRNYDRTLHFNSYPAIKYPLVYILRGGYAAFFKEYPNLCEPSNYLKMHSRPDLLSIWRKHCNMVNKQSTDYILQSYDDEHLNINQSKLNTKLS</sequence>
<dbReference type="Pfam" id="PF00581">
    <property type="entry name" value="Rhodanese"/>
    <property type="match status" value="1"/>
</dbReference>
<dbReference type="GO" id="GO:0005634">
    <property type="term" value="C:nucleus"/>
    <property type="evidence" value="ECO:0007669"/>
    <property type="project" value="TreeGrafter"/>
</dbReference>
<evidence type="ECO:0000256" key="2">
    <source>
        <dbReference type="ARBA" id="ARBA00013064"/>
    </source>
</evidence>
<comment type="caution">
    <text evidence="8">The sequence shown here is derived from an EMBL/GenBank/DDBJ whole genome shotgun (WGS) entry which is preliminary data.</text>
</comment>
<reference evidence="8 9" key="1">
    <citation type="submission" date="2019-03" db="EMBL/GenBank/DDBJ databases">
        <title>An improved genome assembly of the fluke Schistosoma japonicum.</title>
        <authorList>
            <person name="Hu W."/>
            <person name="Luo F."/>
            <person name="Yin M."/>
            <person name="Mo X."/>
            <person name="Sun C."/>
            <person name="Wu Q."/>
            <person name="Zhu B."/>
            <person name="Xiang M."/>
            <person name="Wang J."/>
            <person name="Wang Y."/>
            <person name="Zhang T."/>
            <person name="Xu B."/>
            <person name="Zheng H."/>
            <person name="Feng Z."/>
        </authorList>
    </citation>
    <scope>NUCLEOTIDE SEQUENCE [LARGE SCALE GENOMIC DNA]</scope>
    <source>
        <strain evidence="8">HuSjv2</strain>
        <tissue evidence="8">Worms</tissue>
    </source>
</reference>
<dbReference type="PANTHER" id="PTHR10828:SF17">
    <property type="entry name" value="PROTEIN-TYROSINE-PHOSPHATASE"/>
    <property type="match status" value="1"/>
</dbReference>
<dbReference type="GO" id="GO:0110032">
    <property type="term" value="P:positive regulation of G2/MI transition of meiotic cell cycle"/>
    <property type="evidence" value="ECO:0007669"/>
    <property type="project" value="TreeGrafter"/>
</dbReference>
<dbReference type="SUPFAM" id="SSF52821">
    <property type="entry name" value="Rhodanese/Cell cycle control phosphatase"/>
    <property type="match status" value="1"/>
</dbReference>
<dbReference type="AlphaFoldDB" id="A0A4Z2DH79"/>
<dbReference type="InterPro" id="IPR000751">
    <property type="entry name" value="MPI_Phosphatase"/>
</dbReference>
<evidence type="ECO:0000256" key="4">
    <source>
        <dbReference type="ARBA" id="ARBA00022801"/>
    </source>
</evidence>
<keyword evidence="3" id="KW-0132">Cell division</keyword>
<evidence type="ECO:0000256" key="1">
    <source>
        <dbReference type="ARBA" id="ARBA00011065"/>
    </source>
</evidence>
<evidence type="ECO:0000313" key="9">
    <source>
        <dbReference type="Proteomes" id="UP000311919"/>
    </source>
</evidence>
<dbReference type="InterPro" id="IPR036873">
    <property type="entry name" value="Rhodanese-like_dom_sf"/>
</dbReference>
<evidence type="ECO:0000256" key="3">
    <source>
        <dbReference type="ARBA" id="ARBA00022618"/>
    </source>
</evidence>
<dbReference type="PANTHER" id="PTHR10828">
    <property type="entry name" value="M-PHASE INDUCER PHOSPHATASE DUAL SPECIFICITY PHOSPHATASE CDC25"/>
    <property type="match status" value="1"/>
</dbReference>
<evidence type="ECO:0000259" key="7">
    <source>
        <dbReference type="PROSITE" id="PS50206"/>
    </source>
</evidence>
<dbReference type="PROSITE" id="PS50206">
    <property type="entry name" value="RHODANESE_3"/>
    <property type="match status" value="1"/>
</dbReference>
<dbReference type="GO" id="GO:0010971">
    <property type="term" value="P:positive regulation of G2/M transition of mitotic cell cycle"/>
    <property type="evidence" value="ECO:0007669"/>
    <property type="project" value="TreeGrafter"/>
</dbReference>
<protein>
    <recommendedName>
        <fullName evidence="2">protein-tyrosine-phosphatase</fullName>
        <ecNumber evidence="2">3.1.3.48</ecNumber>
    </recommendedName>
</protein>
<dbReference type="Gene3D" id="3.40.250.10">
    <property type="entry name" value="Rhodanese-like domain"/>
    <property type="match status" value="1"/>
</dbReference>
<comment type="similarity">
    <text evidence="1">Belongs to the MPI phosphatase family.</text>
</comment>
<proteinExistence type="inferred from homology"/>
<dbReference type="STRING" id="6182.A0A4Z2DH79"/>
<evidence type="ECO:0000313" key="8">
    <source>
        <dbReference type="EMBL" id="TNN15768.1"/>
    </source>
</evidence>
<dbReference type="GO" id="GO:0000086">
    <property type="term" value="P:G2/M transition of mitotic cell cycle"/>
    <property type="evidence" value="ECO:0007669"/>
    <property type="project" value="TreeGrafter"/>
</dbReference>
<dbReference type="SMART" id="SM00450">
    <property type="entry name" value="RHOD"/>
    <property type="match status" value="1"/>
</dbReference>
<dbReference type="EMBL" id="SKCS01000143">
    <property type="protein sequence ID" value="TNN15768.1"/>
    <property type="molecule type" value="Genomic_DNA"/>
</dbReference>
<keyword evidence="4" id="KW-0378">Hydrolase</keyword>
<dbReference type="PRINTS" id="PR00716">
    <property type="entry name" value="MPIPHPHTASE"/>
</dbReference>
<dbReference type="GO" id="GO:0004725">
    <property type="term" value="F:protein tyrosine phosphatase activity"/>
    <property type="evidence" value="ECO:0007669"/>
    <property type="project" value="UniProtKB-EC"/>
</dbReference>
<evidence type="ECO:0000256" key="5">
    <source>
        <dbReference type="ARBA" id="ARBA00022912"/>
    </source>
</evidence>
<dbReference type="EC" id="3.1.3.48" evidence="2"/>
<keyword evidence="6" id="KW-0131">Cell cycle</keyword>
<organism evidence="8 9">
    <name type="scientific">Schistosoma japonicum</name>
    <name type="common">Blood fluke</name>
    <dbReference type="NCBI Taxonomy" id="6182"/>
    <lineage>
        <taxon>Eukaryota</taxon>
        <taxon>Metazoa</taxon>
        <taxon>Spiralia</taxon>
        <taxon>Lophotrochozoa</taxon>
        <taxon>Platyhelminthes</taxon>
        <taxon>Trematoda</taxon>
        <taxon>Digenea</taxon>
        <taxon>Strigeidida</taxon>
        <taxon>Schistosomatoidea</taxon>
        <taxon>Schistosomatidae</taxon>
        <taxon>Schistosoma</taxon>
    </lineage>
</organism>